<dbReference type="OrthoDB" id="504708at2759"/>
<name>A0A9W8YU99_9PEZI</name>
<dbReference type="AlphaFoldDB" id="A0A9W8YU99"/>
<dbReference type="PANTHER" id="PTHR31527">
    <property type="entry name" value="RE64534P"/>
    <property type="match status" value="1"/>
</dbReference>
<evidence type="ECO:0000313" key="3">
    <source>
        <dbReference type="Proteomes" id="UP001140453"/>
    </source>
</evidence>
<dbReference type="Pfam" id="PF09347">
    <property type="entry name" value="DUF1989"/>
    <property type="match status" value="1"/>
</dbReference>
<evidence type="ECO:0000313" key="2">
    <source>
        <dbReference type="EMBL" id="KAJ4391568.1"/>
    </source>
</evidence>
<proteinExistence type="predicted"/>
<protein>
    <recommendedName>
        <fullName evidence="1">DUF1989 domain-containing protein</fullName>
    </recommendedName>
</protein>
<keyword evidence="3" id="KW-1185">Reference proteome</keyword>
<sequence length="201" mass="22513">MATDFHLVQIPAQRSSACRLRKGQTLRLINTHGTQVVDLWAFNADDLAEHMSMPHTRAALSKIIPAVGDTFMTNRRTDILTITADSSPGHHDTLIPACDAHRYRKQYGMQEYHRNCNDNLQEALEQIGEKGFEFAPGPFNVWMNIPVDEGGKLLWKPATSKPGDQIDFRAEMDCIVAMSACPNDVAEINSGKCQDVHYFVI</sequence>
<reference evidence="2" key="1">
    <citation type="submission" date="2022-10" db="EMBL/GenBank/DDBJ databases">
        <title>Tapping the CABI collections for fungal endophytes: first genome assemblies for Collariella, Neodidymelliopsis, Ascochyta clinopodiicola, Didymella pomorum, Didymosphaeria variabile, Neocosmospora piperis and Neocucurbitaria cava.</title>
        <authorList>
            <person name="Hill R."/>
        </authorList>
    </citation>
    <scope>NUCLEOTIDE SEQUENCE</scope>
    <source>
        <strain evidence="2">IMI 355082</strain>
    </source>
</reference>
<dbReference type="Proteomes" id="UP001140453">
    <property type="component" value="Unassembled WGS sequence"/>
</dbReference>
<accession>A0A9W8YU99</accession>
<dbReference type="PANTHER" id="PTHR31527:SF0">
    <property type="entry name" value="RE64534P"/>
    <property type="match status" value="1"/>
</dbReference>
<evidence type="ECO:0000259" key="1">
    <source>
        <dbReference type="Pfam" id="PF09347"/>
    </source>
</evidence>
<comment type="caution">
    <text evidence="2">The sequence shown here is derived from an EMBL/GenBank/DDBJ whole genome shotgun (WGS) entry which is preliminary data.</text>
</comment>
<dbReference type="InterPro" id="IPR018959">
    <property type="entry name" value="DUF1989"/>
</dbReference>
<feature type="domain" description="DUF1989" evidence="1">
    <location>
        <begin position="9"/>
        <end position="175"/>
    </location>
</feature>
<organism evidence="2 3">
    <name type="scientific">Gnomoniopsis smithogilvyi</name>
    <dbReference type="NCBI Taxonomy" id="1191159"/>
    <lineage>
        <taxon>Eukaryota</taxon>
        <taxon>Fungi</taxon>
        <taxon>Dikarya</taxon>
        <taxon>Ascomycota</taxon>
        <taxon>Pezizomycotina</taxon>
        <taxon>Sordariomycetes</taxon>
        <taxon>Sordariomycetidae</taxon>
        <taxon>Diaporthales</taxon>
        <taxon>Gnomoniaceae</taxon>
        <taxon>Gnomoniopsis</taxon>
    </lineage>
</organism>
<gene>
    <name evidence="2" type="ORF">N0V93_005187</name>
</gene>
<dbReference type="EMBL" id="JAPEVB010000003">
    <property type="protein sequence ID" value="KAJ4391568.1"/>
    <property type="molecule type" value="Genomic_DNA"/>
</dbReference>